<reference evidence="3 4" key="2">
    <citation type="submission" date="2016-03" db="EMBL/GenBank/DDBJ databases">
        <title>New uncultured bacterium of the family Gallionellaceae from acid mine drainage: description and reconstruction of genome based on metagenomic analysis of microbial community.</title>
        <authorList>
            <person name="Kadnikov V."/>
            <person name="Ivasenko D."/>
            <person name="Beletsky A."/>
            <person name="Mardanov A."/>
            <person name="Danilova E."/>
            <person name="Pimenov N."/>
            <person name="Karnachuk O."/>
            <person name="Ravin N."/>
        </authorList>
    </citation>
    <scope>NUCLEOTIDE SEQUENCE [LARGE SCALE GENOMIC DNA]</scope>
    <source>
        <strain evidence="3">ShG14-8</strain>
    </source>
</reference>
<reference evidence="3 4" key="1">
    <citation type="submission" date="2016-02" db="EMBL/GenBank/DDBJ databases">
        <authorList>
            <person name="Wen L."/>
            <person name="He K."/>
            <person name="Yang H."/>
        </authorList>
    </citation>
    <scope>NUCLEOTIDE SEQUENCE [LARGE SCALE GENOMIC DNA]</scope>
    <source>
        <strain evidence="3">ShG14-8</strain>
    </source>
</reference>
<feature type="compositionally biased region" description="Basic and acidic residues" evidence="1">
    <location>
        <begin position="49"/>
        <end position="63"/>
    </location>
</feature>
<evidence type="ECO:0000256" key="1">
    <source>
        <dbReference type="SAM" id="MobiDB-lite"/>
    </source>
</evidence>
<dbReference type="AlphaFoldDB" id="A0A139BU22"/>
<accession>A0A139BU22</accession>
<dbReference type="Proteomes" id="UP000070578">
    <property type="component" value="Unassembled WGS sequence"/>
</dbReference>
<evidence type="ECO:0008006" key="5">
    <source>
        <dbReference type="Google" id="ProtNLM"/>
    </source>
</evidence>
<gene>
    <name evidence="3" type="ORF">AWT59_1378</name>
</gene>
<keyword evidence="2" id="KW-0732">Signal</keyword>
<feature type="chain" id="PRO_5007484002" description="Entericidin EcnAB" evidence="2">
    <location>
        <begin position="20"/>
        <end position="63"/>
    </location>
</feature>
<organism evidence="3 4">
    <name type="scientific">Candidatus Gallionella acididurans</name>
    <dbReference type="NCBI Taxonomy" id="1796491"/>
    <lineage>
        <taxon>Bacteria</taxon>
        <taxon>Pseudomonadati</taxon>
        <taxon>Pseudomonadota</taxon>
        <taxon>Betaproteobacteria</taxon>
        <taxon>Nitrosomonadales</taxon>
        <taxon>Gallionellaceae</taxon>
        <taxon>Gallionella</taxon>
    </lineage>
</organism>
<name>A0A139BU22_9PROT</name>
<protein>
    <recommendedName>
        <fullName evidence="5">Entericidin EcnAB</fullName>
    </recommendedName>
</protein>
<comment type="caution">
    <text evidence="3">The sequence shown here is derived from an EMBL/GenBank/DDBJ whole genome shotgun (WGS) entry which is preliminary data.</text>
</comment>
<sequence length="63" mass="6371">MMKSAKHVAAAFAVGILLAALSGCEKGPAEKAGESIDNAVDKTGQQIDKAGDKIKDAASDAKK</sequence>
<proteinExistence type="predicted"/>
<evidence type="ECO:0000313" key="4">
    <source>
        <dbReference type="Proteomes" id="UP000070578"/>
    </source>
</evidence>
<dbReference type="EMBL" id="LSLI01000028">
    <property type="protein sequence ID" value="KXS32467.1"/>
    <property type="molecule type" value="Genomic_DNA"/>
</dbReference>
<evidence type="ECO:0000313" key="3">
    <source>
        <dbReference type="EMBL" id="KXS32467.1"/>
    </source>
</evidence>
<evidence type="ECO:0000256" key="2">
    <source>
        <dbReference type="SAM" id="SignalP"/>
    </source>
</evidence>
<feature type="region of interest" description="Disordered" evidence="1">
    <location>
        <begin position="27"/>
        <end position="63"/>
    </location>
</feature>
<dbReference type="PROSITE" id="PS51257">
    <property type="entry name" value="PROKAR_LIPOPROTEIN"/>
    <property type="match status" value="1"/>
</dbReference>
<feature type="signal peptide" evidence="2">
    <location>
        <begin position="1"/>
        <end position="19"/>
    </location>
</feature>